<dbReference type="Pfam" id="PF05930">
    <property type="entry name" value="Phage_AlpA"/>
    <property type="match status" value="1"/>
</dbReference>
<proteinExistence type="predicted"/>
<gene>
    <name evidence="1" type="ORF">E6Q11_06675</name>
</gene>
<dbReference type="EMBL" id="SSDS01000105">
    <property type="protein sequence ID" value="TXG75795.1"/>
    <property type="molecule type" value="Genomic_DNA"/>
</dbReference>
<name>A0A5C7J2R3_9BACT</name>
<dbReference type="InterPro" id="IPR010260">
    <property type="entry name" value="AlpA"/>
</dbReference>
<dbReference type="Gene3D" id="1.10.238.160">
    <property type="match status" value="1"/>
</dbReference>
<evidence type="ECO:0000313" key="2">
    <source>
        <dbReference type="Proteomes" id="UP000321026"/>
    </source>
</evidence>
<accession>A0A5C7J2R3</accession>
<organism evidence="1 2">
    <name type="scientific">Candidatus Dojkabacteria bacterium</name>
    <dbReference type="NCBI Taxonomy" id="2099670"/>
    <lineage>
        <taxon>Bacteria</taxon>
        <taxon>Candidatus Dojkabacteria</taxon>
    </lineage>
</organism>
<comment type="caution">
    <text evidence="1">The sequence shown here is derived from an EMBL/GenBank/DDBJ whole genome shotgun (WGS) entry which is preliminary data.</text>
</comment>
<reference evidence="1 2" key="1">
    <citation type="submission" date="2018-09" db="EMBL/GenBank/DDBJ databases">
        <title>Metagenome Assembled Genomes from an Advanced Water Purification Facility.</title>
        <authorList>
            <person name="Stamps B.W."/>
            <person name="Spear J.R."/>
        </authorList>
    </citation>
    <scope>NUCLEOTIDE SEQUENCE [LARGE SCALE GENOMIC DNA]</scope>
    <source>
        <strain evidence="1">Bin_63_2</strain>
    </source>
</reference>
<evidence type="ECO:0000313" key="1">
    <source>
        <dbReference type="EMBL" id="TXG75795.1"/>
    </source>
</evidence>
<dbReference type="Proteomes" id="UP000321026">
    <property type="component" value="Unassembled WGS sequence"/>
</dbReference>
<sequence>MEKLLRVKDIVRDSKSGKVNYLPISKAAWWKGVSEGKFPQPIKLGPKTTCWRESEILALINNV</sequence>
<dbReference type="AlphaFoldDB" id="A0A5C7J2R3"/>
<protein>
    <submittedName>
        <fullName evidence="1">AlpA family phage regulatory protein</fullName>
    </submittedName>
</protein>